<protein>
    <submittedName>
        <fullName evidence="1">23089_t:CDS:1</fullName>
    </submittedName>
</protein>
<keyword evidence="2" id="KW-1185">Reference proteome</keyword>
<dbReference type="EMBL" id="CAJVQC010077102">
    <property type="protein sequence ID" value="CAG8815261.1"/>
    <property type="molecule type" value="Genomic_DNA"/>
</dbReference>
<accession>A0ACA9RY57</accession>
<comment type="caution">
    <text evidence="1">The sequence shown here is derived from an EMBL/GenBank/DDBJ whole genome shotgun (WGS) entry which is preliminary data.</text>
</comment>
<feature type="non-terminal residue" evidence="1">
    <location>
        <position position="1"/>
    </location>
</feature>
<reference evidence="1" key="1">
    <citation type="submission" date="2021-06" db="EMBL/GenBank/DDBJ databases">
        <authorList>
            <person name="Kallberg Y."/>
            <person name="Tangrot J."/>
            <person name="Rosling A."/>
        </authorList>
    </citation>
    <scope>NUCLEOTIDE SEQUENCE</scope>
    <source>
        <strain evidence="1">MA461A</strain>
    </source>
</reference>
<proteinExistence type="predicted"/>
<evidence type="ECO:0000313" key="1">
    <source>
        <dbReference type="EMBL" id="CAG8815261.1"/>
    </source>
</evidence>
<evidence type="ECO:0000313" key="2">
    <source>
        <dbReference type="Proteomes" id="UP000789920"/>
    </source>
</evidence>
<organism evidence="1 2">
    <name type="scientific">Racocetra persica</name>
    <dbReference type="NCBI Taxonomy" id="160502"/>
    <lineage>
        <taxon>Eukaryota</taxon>
        <taxon>Fungi</taxon>
        <taxon>Fungi incertae sedis</taxon>
        <taxon>Mucoromycota</taxon>
        <taxon>Glomeromycotina</taxon>
        <taxon>Glomeromycetes</taxon>
        <taxon>Diversisporales</taxon>
        <taxon>Gigasporaceae</taxon>
        <taxon>Racocetra</taxon>
    </lineage>
</organism>
<sequence>YTKVYDNFIECLNVFPEKPFDKISCKCFVCIWKELLLYIKFMTPGTDLCKTCEMLKAEIRCANYSEERELIQKRLDDHKQKTEIE</sequence>
<name>A0ACA9RY57_9GLOM</name>
<dbReference type="Proteomes" id="UP000789920">
    <property type="component" value="Unassembled WGS sequence"/>
</dbReference>
<gene>
    <name evidence="1" type="ORF">RPERSI_LOCUS24175</name>
</gene>